<proteinExistence type="predicted"/>
<gene>
    <name evidence="2" type="ORF">NE237_001564</name>
</gene>
<evidence type="ECO:0000259" key="1">
    <source>
        <dbReference type="Pfam" id="PF01593"/>
    </source>
</evidence>
<dbReference type="Proteomes" id="UP001141806">
    <property type="component" value="Unassembled WGS sequence"/>
</dbReference>
<dbReference type="OrthoDB" id="2161133at2759"/>
<dbReference type="InterPro" id="IPR002937">
    <property type="entry name" value="Amino_oxidase"/>
</dbReference>
<comment type="caution">
    <text evidence="2">The sequence shown here is derived from an EMBL/GenBank/DDBJ whole genome shotgun (WGS) entry which is preliminary data.</text>
</comment>
<keyword evidence="3" id="KW-1185">Reference proteome</keyword>
<name>A0A9Q0KTC2_9MAGN</name>
<feature type="domain" description="Amine oxidase" evidence="1">
    <location>
        <begin position="185"/>
        <end position="399"/>
    </location>
</feature>
<sequence length="433" mass="47419">MNARSQTICELLRNMKWKSTSLSFSDLFVYKPFENPTNPFLQSYPVKQTKLLLPFRQINQTHLYSLQSFAISGATGGLEENMSRVVGKVAVVGSGISGAVCASALARNGVAVTVFDSGRGPGGRMSQRREISEDGTELFFDHGAPFFTVNDNDVMGLVNEWEARGLVAEWKETFSSFDRISSKFADFEKEGSSKKYVGVPGMNSICKAICHEPGVDAKFGVTVGRLEWLEDKNSWLLIGLDGQSLGSFDGVVASDKNTVSPRFTSVTGRPTPLDMTLVPELAQKLKEVPVHPCFALMLAFSEPLSSVPVKGFSFKNSDVLSWAFCDSSKPGRPEMSECWVLHSTAEYAKGVISQTGLQKPSNTTLTKVAEELFQEFRNTGLHIPVPFFVKAHRWGSAFPAAVIAAEQKCLWDGTKRLAICGDFCVGPNVEGRH</sequence>
<evidence type="ECO:0000313" key="3">
    <source>
        <dbReference type="Proteomes" id="UP001141806"/>
    </source>
</evidence>
<dbReference type="GO" id="GO:0016491">
    <property type="term" value="F:oxidoreductase activity"/>
    <property type="evidence" value="ECO:0007669"/>
    <property type="project" value="InterPro"/>
</dbReference>
<dbReference type="PANTHER" id="PTHR16128">
    <property type="entry name" value="FAD/NAD(P)-BINDING OXIDOREDUCTASE FAMILY PROTEIN"/>
    <property type="match status" value="1"/>
</dbReference>
<accession>A0A9Q0KTC2</accession>
<reference evidence="2" key="1">
    <citation type="journal article" date="2023" name="Plant J.">
        <title>The genome of the king protea, Protea cynaroides.</title>
        <authorList>
            <person name="Chang J."/>
            <person name="Duong T.A."/>
            <person name="Schoeman C."/>
            <person name="Ma X."/>
            <person name="Roodt D."/>
            <person name="Barker N."/>
            <person name="Li Z."/>
            <person name="Van de Peer Y."/>
            <person name="Mizrachi E."/>
        </authorList>
    </citation>
    <scope>NUCLEOTIDE SEQUENCE</scope>
    <source>
        <tissue evidence="2">Young leaves</tissue>
    </source>
</reference>
<dbReference type="EMBL" id="JAMYWD010000003">
    <property type="protein sequence ID" value="KAJ4976458.1"/>
    <property type="molecule type" value="Genomic_DNA"/>
</dbReference>
<dbReference type="AlphaFoldDB" id="A0A9Q0KTC2"/>
<dbReference type="SUPFAM" id="SSF51905">
    <property type="entry name" value="FAD/NAD(P)-binding domain"/>
    <property type="match status" value="1"/>
</dbReference>
<protein>
    <recommendedName>
        <fullName evidence="1">Amine oxidase domain-containing protein</fullName>
    </recommendedName>
</protein>
<dbReference type="Pfam" id="PF13450">
    <property type="entry name" value="NAD_binding_8"/>
    <property type="match status" value="1"/>
</dbReference>
<dbReference type="PANTHER" id="PTHR16128:SF5">
    <property type="entry name" value="FAD_NAD(P)-BINDING OXIDOREDUCTASE FAMILY PROTEIN"/>
    <property type="match status" value="1"/>
</dbReference>
<organism evidence="2 3">
    <name type="scientific">Protea cynaroides</name>
    <dbReference type="NCBI Taxonomy" id="273540"/>
    <lineage>
        <taxon>Eukaryota</taxon>
        <taxon>Viridiplantae</taxon>
        <taxon>Streptophyta</taxon>
        <taxon>Embryophyta</taxon>
        <taxon>Tracheophyta</taxon>
        <taxon>Spermatophyta</taxon>
        <taxon>Magnoliopsida</taxon>
        <taxon>Proteales</taxon>
        <taxon>Proteaceae</taxon>
        <taxon>Protea</taxon>
    </lineage>
</organism>
<dbReference type="Pfam" id="PF01593">
    <property type="entry name" value="Amino_oxidase"/>
    <property type="match status" value="1"/>
</dbReference>
<dbReference type="Gene3D" id="3.50.50.60">
    <property type="entry name" value="FAD/NAD(P)-binding domain"/>
    <property type="match status" value="1"/>
</dbReference>
<dbReference type="InterPro" id="IPR036188">
    <property type="entry name" value="FAD/NAD-bd_sf"/>
</dbReference>
<dbReference type="Gene3D" id="3.90.660.10">
    <property type="match status" value="1"/>
</dbReference>
<dbReference type="PRINTS" id="PR00419">
    <property type="entry name" value="ADXRDTASE"/>
</dbReference>
<evidence type="ECO:0000313" key="2">
    <source>
        <dbReference type="EMBL" id="KAJ4976458.1"/>
    </source>
</evidence>